<feature type="signal peptide" evidence="1">
    <location>
        <begin position="1"/>
        <end position="20"/>
    </location>
</feature>
<proteinExistence type="predicted"/>
<organism evidence="2 3">
    <name type="scientific">Gnathostoma spinigerum</name>
    <dbReference type="NCBI Taxonomy" id="75299"/>
    <lineage>
        <taxon>Eukaryota</taxon>
        <taxon>Metazoa</taxon>
        <taxon>Ecdysozoa</taxon>
        <taxon>Nematoda</taxon>
        <taxon>Chromadorea</taxon>
        <taxon>Rhabditida</taxon>
        <taxon>Spirurina</taxon>
        <taxon>Gnathostomatomorpha</taxon>
        <taxon>Gnathostomatoidea</taxon>
        <taxon>Gnathostomatidae</taxon>
        <taxon>Gnathostoma</taxon>
    </lineage>
</organism>
<keyword evidence="1" id="KW-0732">Signal</keyword>
<dbReference type="InterPro" id="IPR045860">
    <property type="entry name" value="Snake_toxin-like_sf"/>
</dbReference>
<dbReference type="PANTHER" id="PTHR34721">
    <property type="entry name" value="PROTEIN CBG09734"/>
    <property type="match status" value="1"/>
</dbReference>
<comment type="caution">
    <text evidence="2">The sequence shown here is derived from an EMBL/GenBank/DDBJ whole genome shotgun (WGS) entry which is preliminary data.</text>
</comment>
<feature type="chain" id="PRO_5044863345" evidence="1">
    <location>
        <begin position="21"/>
        <end position="138"/>
    </location>
</feature>
<evidence type="ECO:0000313" key="2">
    <source>
        <dbReference type="EMBL" id="MFH4976042.1"/>
    </source>
</evidence>
<dbReference type="Gene3D" id="2.10.60.10">
    <property type="entry name" value="CD59"/>
    <property type="match status" value="1"/>
</dbReference>
<reference evidence="2 3" key="1">
    <citation type="submission" date="2024-08" db="EMBL/GenBank/DDBJ databases">
        <title>Gnathostoma spinigerum genome.</title>
        <authorList>
            <person name="Gonzalez-Bertolin B."/>
            <person name="Monzon S."/>
            <person name="Zaballos A."/>
            <person name="Jimenez P."/>
            <person name="Dekumyoy P."/>
            <person name="Varona S."/>
            <person name="Cuesta I."/>
            <person name="Sumanam S."/>
            <person name="Adisakwattana P."/>
            <person name="Gasser R.B."/>
            <person name="Hernandez-Gonzalez A."/>
            <person name="Young N.D."/>
            <person name="Perteguer M.J."/>
        </authorList>
    </citation>
    <scope>NUCLEOTIDE SEQUENCE [LARGE SCALE GENOMIC DNA]</scope>
    <source>
        <strain evidence="2">AL3</strain>
        <tissue evidence="2">Liver</tissue>
    </source>
</reference>
<dbReference type="PANTHER" id="PTHR34721:SF3">
    <property type="entry name" value="ACTIVIN_RECP DOMAIN-CONTAINING PROTEIN-RELATED"/>
    <property type="match status" value="1"/>
</dbReference>
<accession>A0ABD6EHK3</accession>
<protein>
    <submittedName>
        <fullName evidence="2">Uncharacterized protein</fullName>
    </submittedName>
</protein>
<keyword evidence="3" id="KW-1185">Reference proteome</keyword>
<dbReference type="AlphaFoldDB" id="A0ABD6EHK3"/>
<dbReference type="EMBL" id="JBGFUD010001271">
    <property type="protein sequence ID" value="MFH4976042.1"/>
    <property type="molecule type" value="Genomic_DNA"/>
</dbReference>
<dbReference type="Proteomes" id="UP001608902">
    <property type="component" value="Unassembled WGS sequence"/>
</dbReference>
<dbReference type="SUPFAM" id="SSF57302">
    <property type="entry name" value="Snake toxin-like"/>
    <property type="match status" value="1"/>
</dbReference>
<evidence type="ECO:0000256" key="1">
    <source>
        <dbReference type="SAM" id="SignalP"/>
    </source>
</evidence>
<name>A0ABD6EHK3_9BILA</name>
<gene>
    <name evidence="2" type="ORF">AB6A40_002751</name>
</gene>
<sequence>MKGVIIVLFIGLTAVFYCVALNCYEGQIIFIGGKELNGTTKQPEVVKCPIEEKFCSTVLFKEGRFKDSRGQLCADDDLCTKNGCYDESKIVDFKGIHEKIAMKICCCSTDLCNSSNKLRYDCGVVVSVITAITLYSFS</sequence>
<evidence type="ECO:0000313" key="3">
    <source>
        <dbReference type="Proteomes" id="UP001608902"/>
    </source>
</evidence>